<dbReference type="GO" id="GO:0006352">
    <property type="term" value="P:DNA-templated transcription initiation"/>
    <property type="evidence" value="ECO:0007669"/>
    <property type="project" value="InterPro"/>
</dbReference>
<dbReference type="AlphaFoldDB" id="A0A1M5SJ15"/>
<keyword evidence="3" id="KW-0731">Sigma factor</keyword>
<name>A0A1M5SJ15_9FIRM</name>
<evidence type="ECO:0000256" key="2">
    <source>
        <dbReference type="ARBA" id="ARBA00023015"/>
    </source>
</evidence>
<keyword evidence="2" id="KW-0805">Transcription regulation</keyword>
<dbReference type="InterPro" id="IPR039425">
    <property type="entry name" value="RNA_pol_sigma-70-like"/>
</dbReference>
<evidence type="ECO:0000256" key="5">
    <source>
        <dbReference type="ARBA" id="ARBA00023163"/>
    </source>
</evidence>
<feature type="domain" description="RNA polymerase sigma factor 70 region 4 type 2" evidence="7">
    <location>
        <begin position="120"/>
        <end position="172"/>
    </location>
</feature>
<keyword evidence="9" id="KW-1185">Reference proteome</keyword>
<dbReference type="PANTHER" id="PTHR43133:SF8">
    <property type="entry name" value="RNA POLYMERASE SIGMA FACTOR HI_1459-RELATED"/>
    <property type="match status" value="1"/>
</dbReference>
<feature type="domain" description="RNA polymerase sigma-70 region 2" evidence="6">
    <location>
        <begin position="21"/>
        <end position="89"/>
    </location>
</feature>
<evidence type="ECO:0000313" key="8">
    <source>
        <dbReference type="EMBL" id="SHH38577.1"/>
    </source>
</evidence>
<evidence type="ECO:0000256" key="4">
    <source>
        <dbReference type="ARBA" id="ARBA00023125"/>
    </source>
</evidence>
<evidence type="ECO:0000313" key="9">
    <source>
        <dbReference type="Proteomes" id="UP000184389"/>
    </source>
</evidence>
<evidence type="ECO:0000256" key="3">
    <source>
        <dbReference type="ARBA" id="ARBA00023082"/>
    </source>
</evidence>
<dbReference type="Pfam" id="PF08281">
    <property type="entry name" value="Sigma70_r4_2"/>
    <property type="match status" value="1"/>
</dbReference>
<dbReference type="NCBIfam" id="TIGR02937">
    <property type="entry name" value="sigma70-ECF"/>
    <property type="match status" value="1"/>
</dbReference>
<dbReference type="EMBL" id="FQXR01000002">
    <property type="protein sequence ID" value="SHH38577.1"/>
    <property type="molecule type" value="Genomic_DNA"/>
</dbReference>
<dbReference type="GO" id="GO:0016987">
    <property type="term" value="F:sigma factor activity"/>
    <property type="evidence" value="ECO:0007669"/>
    <property type="project" value="UniProtKB-KW"/>
</dbReference>
<proteinExistence type="inferred from homology"/>
<dbReference type="SUPFAM" id="SSF88946">
    <property type="entry name" value="Sigma2 domain of RNA polymerase sigma factors"/>
    <property type="match status" value="1"/>
</dbReference>
<dbReference type="CDD" id="cd06171">
    <property type="entry name" value="Sigma70_r4"/>
    <property type="match status" value="1"/>
</dbReference>
<evidence type="ECO:0000256" key="1">
    <source>
        <dbReference type="ARBA" id="ARBA00010641"/>
    </source>
</evidence>
<dbReference type="Proteomes" id="UP000184389">
    <property type="component" value="Unassembled WGS sequence"/>
</dbReference>
<dbReference type="RefSeq" id="WP_072742657.1">
    <property type="nucleotide sequence ID" value="NZ_FQXR01000002.1"/>
</dbReference>
<dbReference type="Gene3D" id="1.10.10.10">
    <property type="entry name" value="Winged helix-like DNA-binding domain superfamily/Winged helix DNA-binding domain"/>
    <property type="match status" value="1"/>
</dbReference>
<dbReference type="InterPro" id="IPR036388">
    <property type="entry name" value="WH-like_DNA-bd_sf"/>
</dbReference>
<dbReference type="InterPro" id="IPR007627">
    <property type="entry name" value="RNA_pol_sigma70_r2"/>
</dbReference>
<organism evidence="8 9">
    <name type="scientific">Sporanaerobacter acetigenes DSM 13106</name>
    <dbReference type="NCBI Taxonomy" id="1123281"/>
    <lineage>
        <taxon>Bacteria</taxon>
        <taxon>Bacillati</taxon>
        <taxon>Bacillota</taxon>
        <taxon>Tissierellia</taxon>
        <taxon>Tissierellales</taxon>
        <taxon>Sporanaerobacteraceae</taxon>
        <taxon>Sporanaerobacter</taxon>
    </lineage>
</organism>
<dbReference type="Pfam" id="PF04542">
    <property type="entry name" value="Sigma70_r2"/>
    <property type="match status" value="1"/>
</dbReference>
<dbReference type="GO" id="GO:0003677">
    <property type="term" value="F:DNA binding"/>
    <property type="evidence" value="ECO:0007669"/>
    <property type="project" value="UniProtKB-KW"/>
</dbReference>
<protein>
    <submittedName>
        <fullName evidence="8">RNA polymerase sigma-70 factor, ECF subfamily</fullName>
    </submittedName>
</protein>
<keyword evidence="4" id="KW-0238">DNA-binding</keyword>
<keyword evidence="5" id="KW-0804">Transcription</keyword>
<gene>
    <name evidence="8" type="ORF">SAMN02745180_00189</name>
</gene>
<dbReference type="InterPro" id="IPR013325">
    <property type="entry name" value="RNA_pol_sigma_r2"/>
</dbReference>
<evidence type="ECO:0000259" key="7">
    <source>
        <dbReference type="Pfam" id="PF08281"/>
    </source>
</evidence>
<dbReference type="InterPro" id="IPR013324">
    <property type="entry name" value="RNA_pol_sigma_r3/r4-like"/>
</dbReference>
<dbReference type="InterPro" id="IPR013249">
    <property type="entry name" value="RNA_pol_sigma70_r4_t2"/>
</dbReference>
<dbReference type="SUPFAM" id="SSF88659">
    <property type="entry name" value="Sigma3 and sigma4 domains of RNA polymerase sigma factors"/>
    <property type="match status" value="1"/>
</dbReference>
<accession>A0A1M5SJ15</accession>
<dbReference type="STRING" id="1123281.SAMN02745180_00189"/>
<dbReference type="InterPro" id="IPR014284">
    <property type="entry name" value="RNA_pol_sigma-70_dom"/>
</dbReference>
<reference evidence="8 9" key="1">
    <citation type="submission" date="2016-11" db="EMBL/GenBank/DDBJ databases">
        <authorList>
            <person name="Jaros S."/>
            <person name="Januszkiewicz K."/>
            <person name="Wedrychowicz H."/>
        </authorList>
    </citation>
    <scope>NUCLEOTIDE SEQUENCE [LARGE SCALE GENOMIC DNA]</scope>
    <source>
        <strain evidence="8 9">DSM 13106</strain>
    </source>
</reference>
<comment type="similarity">
    <text evidence="1">Belongs to the sigma-70 factor family. ECF subfamily.</text>
</comment>
<dbReference type="PANTHER" id="PTHR43133">
    <property type="entry name" value="RNA POLYMERASE ECF-TYPE SIGMA FACTO"/>
    <property type="match status" value="1"/>
</dbReference>
<evidence type="ECO:0000259" key="6">
    <source>
        <dbReference type="Pfam" id="PF04542"/>
    </source>
</evidence>
<dbReference type="Gene3D" id="1.10.1740.10">
    <property type="match status" value="1"/>
</dbReference>
<dbReference type="OrthoDB" id="2678696at2"/>
<sequence length="185" mass="21616">MGDKSLIRGIKKGEQKSLEMLIDKYYNYAFTIVYNITADFIEIEDIEEICADVFISLWNNAHKIDPTYKELKPYIAAIARNVAKNRLKAIKNMNLSLDEEIIFIGNNEVEKKVLNDELSQILNECVSNLEEPDKEIIIRYYFFYEKVKDIAEELNINESTVKTKLFRSREKLKNMVIERGLYGEG</sequence>